<evidence type="ECO:0000256" key="4">
    <source>
        <dbReference type="ARBA" id="ARBA00023136"/>
    </source>
</evidence>
<comment type="subcellular location">
    <subcellularLocation>
        <location evidence="1">Membrane</location>
    </subcellularLocation>
</comment>
<dbReference type="GO" id="GO:0016020">
    <property type="term" value="C:membrane"/>
    <property type="evidence" value="ECO:0007669"/>
    <property type="project" value="UniProtKB-SubCell"/>
</dbReference>
<dbReference type="InterPro" id="IPR006694">
    <property type="entry name" value="Fatty_acid_hydroxylase"/>
</dbReference>
<dbReference type="InterPro" id="IPR050307">
    <property type="entry name" value="Sterol_Desaturase_Related"/>
</dbReference>
<dbReference type="Proteomes" id="UP001219933">
    <property type="component" value="Chromosome 3"/>
</dbReference>
<feature type="domain" description="Fatty acid hydroxylase" evidence="6">
    <location>
        <begin position="175"/>
        <end position="315"/>
    </location>
</feature>
<keyword evidence="3 5" id="KW-1133">Transmembrane helix</keyword>
<feature type="transmembrane region" description="Helical" evidence="5">
    <location>
        <begin position="84"/>
        <end position="106"/>
    </location>
</feature>
<proteinExistence type="predicted"/>
<accession>A0AAF0EZW6</accession>
<evidence type="ECO:0000259" key="6">
    <source>
        <dbReference type="Pfam" id="PF04116"/>
    </source>
</evidence>
<evidence type="ECO:0000256" key="3">
    <source>
        <dbReference type="ARBA" id="ARBA00022989"/>
    </source>
</evidence>
<protein>
    <recommendedName>
        <fullName evidence="6">Fatty acid hydroxylase domain-containing protein</fullName>
    </recommendedName>
</protein>
<evidence type="ECO:0000256" key="5">
    <source>
        <dbReference type="SAM" id="Phobius"/>
    </source>
</evidence>
<evidence type="ECO:0000313" key="8">
    <source>
        <dbReference type="Proteomes" id="UP001219933"/>
    </source>
</evidence>
<dbReference type="Pfam" id="PF04116">
    <property type="entry name" value="FA_hydroxylase"/>
    <property type="match status" value="1"/>
</dbReference>
<keyword evidence="2 5" id="KW-0812">Transmembrane</keyword>
<evidence type="ECO:0000256" key="2">
    <source>
        <dbReference type="ARBA" id="ARBA00022692"/>
    </source>
</evidence>
<dbReference type="PANTHER" id="PTHR11863">
    <property type="entry name" value="STEROL DESATURASE"/>
    <property type="match status" value="1"/>
</dbReference>
<reference evidence="7" key="1">
    <citation type="submission" date="2023-03" db="EMBL/GenBank/DDBJ databases">
        <title>Mating type loci evolution in Malassezia.</title>
        <authorList>
            <person name="Coelho M.A."/>
        </authorList>
    </citation>
    <scope>NUCLEOTIDE SEQUENCE</scope>
    <source>
        <strain evidence="7">CBS 11721</strain>
    </source>
</reference>
<feature type="transmembrane region" description="Helical" evidence="5">
    <location>
        <begin position="61"/>
        <end position="78"/>
    </location>
</feature>
<sequence>MSSKRIYPRPFADEWRYEKPSQLTFAEKLVNYLGPLPENSNHVKYPRFTGTAPAYLEWEQYLHLMPLPLVIPFVRWAFPYVFGVTIHPVGMFFFYILMFTAVVLIFGGHLKRLTEKYGYLDGAAERDAIPRELAPFLLRELFNASSLRGAMLVLLSYKRDEPITLSWWLPLQLATMSLMSDFIYYWAHRSTHEVGALWKLHMRHHTTKHPNLLLLGYADEPQEIFDAIASPTIMYLLYPVSFDTFAIWLIIYLSIEIMGHSGLRMYYPTLLTSPFLRPFKLELCIEDHDLHHRMGWRSSYNYCKQSLLWDTLFGTSIPRIETKYDNVDFNSSLGGWLKKQQASGEQTTAQQPQAVAASS</sequence>
<keyword evidence="4 5" id="KW-0472">Membrane</keyword>
<evidence type="ECO:0000256" key="1">
    <source>
        <dbReference type="ARBA" id="ARBA00004370"/>
    </source>
</evidence>
<dbReference type="EMBL" id="CP119879">
    <property type="protein sequence ID" value="WFD35797.1"/>
    <property type="molecule type" value="Genomic_DNA"/>
</dbReference>
<feature type="transmembrane region" description="Helical" evidence="5">
    <location>
        <begin position="235"/>
        <end position="255"/>
    </location>
</feature>
<feature type="transmembrane region" description="Helical" evidence="5">
    <location>
        <begin position="167"/>
        <end position="187"/>
    </location>
</feature>
<name>A0AAF0EZW6_9BASI</name>
<dbReference type="GO" id="GO:0016491">
    <property type="term" value="F:oxidoreductase activity"/>
    <property type="evidence" value="ECO:0007669"/>
    <property type="project" value="InterPro"/>
</dbReference>
<gene>
    <name evidence="7" type="ORF">MCUN1_002662</name>
</gene>
<dbReference type="GO" id="GO:0008610">
    <property type="term" value="P:lipid biosynthetic process"/>
    <property type="evidence" value="ECO:0007669"/>
    <property type="project" value="InterPro"/>
</dbReference>
<evidence type="ECO:0000313" key="7">
    <source>
        <dbReference type="EMBL" id="WFD35797.1"/>
    </source>
</evidence>
<organism evidence="7 8">
    <name type="scientific">Malassezia cuniculi</name>
    <dbReference type="NCBI Taxonomy" id="948313"/>
    <lineage>
        <taxon>Eukaryota</taxon>
        <taxon>Fungi</taxon>
        <taxon>Dikarya</taxon>
        <taxon>Basidiomycota</taxon>
        <taxon>Ustilaginomycotina</taxon>
        <taxon>Malasseziomycetes</taxon>
        <taxon>Malasseziales</taxon>
        <taxon>Malasseziaceae</taxon>
        <taxon>Malassezia</taxon>
    </lineage>
</organism>
<dbReference type="GO" id="GO:0005506">
    <property type="term" value="F:iron ion binding"/>
    <property type="evidence" value="ECO:0007669"/>
    <property type="project" value="InterPro"/>
</dbReference>
<keyword evidence="8" id="KW-1185">Reference proteome</keyword>
<dbReference type="AlphaFoldDB" id="A0AAF0EZW6"/>